<sequence length="186" mass="20923">MRTLRVQEGNAEADMKQTFQKRKGLLQDLRHVMKVRGNAVHGNLNQVEAKALRLLEQLETCYPKRIGAPRLELWDFYLALGENRLQNAAVSNMKALELIIKALEALGYVLVAAPPARVPTKPTLEMTRWGWINDHSIIAFIAIFHAYKARGLAPELCEVARGYARTAYTICIGEEETAGSTYDDLK</sequence>
<proteinExistence type="predicted"/>
<evidence type="ECO:0000313" key="2">
    <source>
        <dbReference type="Proteomes" id="UP000639643"/>
    </source>
</evidence>
<protein>
    <submittedName>
        <fullName evidence="1">Tpr domain protein</fullName>
    </submittedName>
</protein>
<comment type="caution">
    <text evidence="1">The sequence shown here is derived from an EMBL/GenBank/DDBJ whole genome shotgun (WGS) entry which is preliminary data.</text>
</comment>
<dbReference type="EMBL" id="WIGM01002120">
    <property type="protein sequence ID" value="KAF6783610.1"/>
    <property type="molecule type" value="Genomic_DNA"/>
</dbReference>
<dbReference type="AlphaFoldDB" id="A0A8H6IM32"/>
<dbReference type="Proteomes" id="UP000639643">
    <property type="component" value="Unassembled WGS sequence"/>
</dbReference>
<organism evidence="1 2">
    <name type="scientific">Colletotrichum musicola</name>
    <dbReference type="NCBI Taxonomy" id="2175873"/>
    <lineage>
        <taxon>Eukaryota</taxon>
        <taxon>Fungi</taxon>
        <taxon>Dikarya</taxon>
        <taxon>Ascomycota</taxon>
        <taxon>Pezizomycotina</taxon>
        <taxon>Sordariomycetes</taxon>
        <taxon>Hypocreomycetidae</taxon>
        <taxon>Glomerellales</taxon>
        <taxon>Glomerellaceae</taxon>
        <taxon>Colletotrichum</taxon>
        <taxon>Colletotrichum orchidearum species complex</taxon>
    </lineage>
</organism>
<reference evidence="1" key="1">
    <citation type="journal article" date="2020" name="Phytopathology">
        <title>Genome Sequence Resources of Colletotrichum truncatum, C. plurivorum, C. musicola, and C. sojae: Four Species Pathogenic to Soybean (Glycine max).</title>
        <authorList>
            <person name="Rogerio F."/>
            <person name="Boufleur T.R."/>
            <person name="Ciampi-Guillardi M."/>
            <person name="Sukno S.A."/>
            <person name="Thon M.R."/>
            <person name="Massola Junior N.S."/>
            <person name="Baroncelli R."/>
        </authorList>
    </citation>
    <scope>NUCLEOTIDE SEQUENCE</scope>
    <source>
        <strain evidence="1">LFN0074</strain>
    </source>
</reference>
<keyword evidence="2" id="KW-1185">Reference proteome</keyword>
<accession>A0A8H6IM32</accession>
<name>A0A8H6IM32_9PEZI</name>
<evidence type="ECO:0000313" key="1">
    <source>
        <dbReference type="EMBL" id="KAF6783610.1"/>
    </source>
</evidence>
<dbReference type="OrthoDB" id="10560389at2759"/>
<gene>
    <name evidence="1" type="ORF">CMUS01_16662</name>
</gene>